<dbReference type="EMBL" id="PVZC01000008">
    <property type="protein sequence ID" value="PRX96010.1"/>
    <property type="molecule type" value="Genomic_DNA"/>
</dbReference>
<dbReference type="RefSeq" id="WP_106250548.1">
    <property type="nucleotide sequence ID" value="NZ_PVZC01000008.1"/>
</dbReference>
<evidence type="ECO:0000313" key="2">
    <source>
        <dbReference type="Proteomes" id="UP000237846"/>
    </source>
</evidence>
<gene>
    <name evidence="1" type="ORF">CLV72_10814</name>
</gene>
<comment type="caution">
    <text evidence="1">The sequence shown here is derived from an EMBL/GenBank/DDBJ whole genome shotgun (WGS) entry which is preliminary data.</text>
</comment>
<dbReference type="InterPro" id="IPR006311">
    <property type="entry name" value="TAT_signal"/>
</dbReference>
<dbReference type="OrthoDB" id="9785236at2"/>
<dbReference type="Gene3D" id="3.10.28.20">
    <property type="entry name" value="Acetamidase/Formamidase-like domains"/>
    <property type="match status" value="1"/>
</dbReference>
<proteinExistence type="predicted"/>
<dbReference type="Pfam" id="PF03069">
    <property type="entry name" value="FmdA_AmdA"/>
    <property type="match status" value="1"/>
</dbReference>
<protein>
    <submittedName>
        <fullName evidence="1">Acetamidase/formamidase</fullName>
    </submittedName>
</protein>
<dbReference type="PROSITE" id="PS51318">
    <property type="entry name" value="TAT"/>
    <property type="match status" value="1"/>
</dbReference>
<organism evidence="1 2">
    <name type="scientific">Allonocardiopsis opalescens</name>
    <dbReference type="NCBI Taxonomy" id="1144618"/>
    <lineage>
        <taxon>Bacteria</taxon>
        <taxon>Bacillati</taxon>
        <taxon>Actinomycetota</taxon>
        <taxon>Actinomycetes</taxon>
        <taxon>Streptosporangiales</taxon>
        <taxon>Allonocardiopsis</taxon>
    </lineage>
</organism>
<evidence type="ECO:0000313" key="1">
    <source>
        <dbReference type="EMBL" id="PRX96010.1"/>
    </source>
</evidence>
<name>A0A2T0PWU4_9ACTN</name>
<dbReference type="PANTHER" id="PTHR31891">
    <property type="entry name" value="FORMAMIDASE C869.04-RELATED"/>
    <property type="match status" value="1"/>
</dbReference>
<sequence length="435" mass="45344">MPAHDHDEAGAEARRTLIDGLGRRGFFRAAATVGAAGAGAQLLGAAPAAASARPAGSPPGVGLDVLQPGAGPIRGRYLESTPETVSWGLMPNRRSRPALRVDSGTVVTIDTVSHEGVLADQGRDPDGYFGDHGVPRERVLADARAIAASGIEHDPASMGPHVITGPIDVRGARPGDVLKVEVLDLRTRVPYGVVSNRHGRGALPGELPEDIVGDPSTAPYLNEGGNISVFTPLVRRRGSVLAELPAGTAAVRFPLSPFLGIMGVGTDTFEAVNSIPPTVAGGNLDINELGVGSVLYLPVQLPGAQFVAADPHFAQGDGEVALTALEGSLRATLRLTRIRPGGDAPAIAFDRPFAETDEHWIPIGLSDWHAGSSLSLDTAMKEAVRNALRFLTEEHGMAPAVAYAYLSAATDFEVSQVVDRTTGIHALIRKADFAD</sequence>
<keyword evidence="2" id="KW-1185">Reference proteome</keyword>
<dbReference type="PANTHER" id="PTHR31891:SF1">
    <property type="entry name" value="FORMAMIDASE C869.04-RELATED"/>
    <property type="match status" value="1"/>
</dbReference>
<dbReference type="SUPFAM" id="SSF141130">
    <property type="entry name" value="Acetamidase/Formamidase-like"/>
    <property type="match status" value="1"/>
</dbReference>
<dbReference type="GO" id="GO:0016811">
    <property type="term" value="F:hydrolase activity, acting on carbon-nitrogen (but not peptide) bonds, in linear amides"/>
    <property type="evidence" value="ECO:0007669"/>
    <property type="project" value="InterPro"/>
</dbReference>
<dbReference type="Proteomes" id="UP000237846">
    <property type="component" value="Unassembled WGS sequence"/>
</dbReference>
<reference evidence="1 2" key="1">
    <citation type="submission" date="2018-03" db="EMBL/GenBank/DDBJ databases">
        <title>Genomic Encyclopedia of Archaeal and Bacterial Type Strains, Phase II (KMG-II): from individual species to whole genera.</title>
        <authorList>
            <person name="Goeker M."/>
        </authorList>
    </citation>
    <scope>NUCLEOTIDE SEQUENCE [LARGE SCALE GENOMIC DNA]</scope>
    <source>
        <strain evidence="1 2">DSM 45601</strain>
    </source>
</reference>
<dbReference type="Gene3D" id="2.60.120.580">
    <property type="entry name" value="Acetamidase/Formamidase-like domains"/>
    <property type="match status" value="2"/>
</dbReference>
<dbReference type="AlphaFoldDB" id="A0A2T0PWU4"/>
<dbReference type="InterPro" id="IPR004304">
    <property type="entry name" value="FmdA_AmdA"/>
</dbReference>
<accession>A0A2T0PWU4</accession>